<evidence type="ECO:0000313" key="1">
    <source>
        <dbReference type="EMBL" id="SDY29302.1"/>
    </source>
</evidence>
<gene>
    <name evidence="1" type="ORF">SAMN05444486_1011183</name>
</gene>
<evidence type="ECO:0000313" key="2">
    <source>
        <dbReference type="Proteomes" id="UP000199026"/>
    </source>
</evidence>
<dbReference type="InterPro" id="IPR009061">
    <property type="entry name" value="DNA-bd_dom_put_sf"/>
</dbReference>
<dbReference type="SUPFAM" id="SSF46955">
    <property type="entry name" value="Putative DNA-binding domain"/>
    <property type="match status" value="1"/>
</dbReference>
<evidence type="ECO:0008006" key="3">
    <source>
        <dbReference type="Google" id="ProtNLM"/>
    </source>
</evidence>
<reference evidence="1 2" key="1">
    <citation type="submission" date="2016-10" db="EMBL/GenBank/DDBJ databases">
        <authorList>
            <person name="de Groot N.N."/>
        </authorList>
    </citation>
    <scope>NUCLEOTIDE SEQUENCE [LARGE SCALE GENOMIC DNA]</scope>
    <source>
        <strain evidence="1 2">DSM 24677</strain>
    </source>
</reference>
<dbReference type="RefSeq" id="WP_218140870.1">
    <property type="nucleotide sequence ID" value="NZ_CANLAN010000001.1"/>
</dbReference>
<dbReference type="STRING" id="576131.SAMN05444486_1011183"/>
<organism evidence="1 2">
    <name type="scientific">Lentibacter algarum</name>
    <dbReference type="NCBI Taxonomy" id="576131"/>
    <lineage>
        <taxon>Bacteria</taxon>
        <taxon>Pseudomonadati</taxon>
        <taxon>Pseudomonadota</taxon>
        <taxon>Alphaproteobacteria</taxon>
        <taxon>Rhodobacterales</taxon>
        <taxon>Roseobacteraceae</taxon>
        <taxon>Lentibacter</taxon>
    </lineage>
</organism>
<keyword evidence="2" id="KW-1185">Reference proteome</keyword>
<protein>
    <recommendedName>
        <fullName evidence="3">Helix-turn-helix domain-containing protein</fullName>
    </recommendedName>
</protein>
<name>A0A1H3INP0_9RHOB</name>
<dbReference type="EMBL" id="FNPR01000001">
    <property type="protein sequence ID" value="SDY29302.1"/>
    <property type="molecule type" value="Genomic_DNA"/>
</dbReference>
<accession>A0A1H3INP0</accession>
<dbReference type="AlphaFoldDB" id="A0A1H3INP0"/>
<dbReference type="Proteomes" id="UP000199026">
    <property type="component" value="Unassembled WGS sequence"/>
</dbReference>
<proteinExistence type="predicted"/>
<sequence>MNQENSLLSTKLLSRRWNIAPRTLERWRTEGRGPQFVRIGRHVRYRLTDIIDFEVTNTQASSATHHLSAVRCAA</sequence>
<dbReference type="GeneID" id="78123963"/>